<evidence type="ECO:0000313" key="3">
    <source>
        <dbReference type="Proteomes" id="UP000594263"/>
    </source>
</evidence>
<dbReference type="PANTHER" id="PTHR31650:SF41">
    <property type="entry name" value="O-ACYLTRANSFERASE WSD1-LIKE ISOFORM X1"/>
    <property type="match status" value="1"/>
</dbReference>
<dbReference type="Proteomes" id="UP000594263">
    <property type="component" value="Unplaced"/>
</dbReference>
<sequence>MKLNDPCSSIFDQEISDLVKAESGSGWGNKISFMLHPIRFHKPKEESDPLRQLKLAKASMDQKKSSKVARLCYIVGNLAKTFFGPNFATWLLYRMACNTTFAFSNIVGPSQEVTLVGKRVTSLKISVSSVPHAITIHMLSSKK</sequence>
<evidence type="ECO:0000259" key="1">
    <source>
        <dbReference type="Pfam" id="PF06974"/>
    </source>
</evidence>
<dbReference type="Pfam" id="PF06974">
    <property type="entry name" value="WS_DGAT_C"/>
    <property type="match status" value="1"/>
</dbReference>
<organism evidence="2 3">
    <name type="scientific">Kalanchoe fedtschenkoi</name>
    <name type="common">Lavender scallops</name>
    <name type="synonym">South American air plant</name>
    <dbReference type="NCBI Taxonomy" id="63787"/>
    <lineage>
        <taxon>Eukaryota</taxon>
        <taxon>Viridiplantae</taxon>
        <taxon>Streptophyta</taxon>
        <taxon>Embryophyta</taxon>
        <taxon>Tracheophyta</taxon>
        <taxon>Spermatophyta</taxon>
        <taxon>Magnoliopsida</taxon>
        <taxon>eudicotyledons</taxon>
        <taxon>Gunneridae</taxon>
        <taxon>Pentapetalae</taxon>
        <taxon>Saxifragales</taxon>
        <taxon>Crassulaceae</taxon>
        <taxon>Kalanchoe</taxon>
    </lineage>
</organism>
<reference evidence="2" key="1">
    <citation type="submission" date="2021-01" db="UniProtKB">
        <authorList>
            <consortium name="EnsemblPlants"/>
        </authorList>
    </citation>
    <scope>IDENTIFICATION</scope>
</reference>
<dbReference type="EnsemblPlants" id="Kaladp0035s0089.1.v1.1">
    <property type="protein sequence ID" value="Kaladp0035s0089.1.v1.1"/>
    <property type="gene ID" value="Kaladp0035s0089.v1.1"/>
</dbReference>
<feature type="domain" description="O-acyltransferase WSD1 C-terminal" evidence="1">
    <location>
        <begin position="27"/>
        <end position="141"/>
    </location>
</feature>
<dbReference type="GO" id="GO:0019432">
    <property type="term" value="P:triglyceride biosynthetic process"/>
    <property type="evidence" value="ECO:0007669"/>
    <property type="project" value="TreeGrafter"/>
</dbReference>
<dbReference type="Gramene" id="Kaladp0035s0089.1.v1.1">
    <property type="protein sequence ID" value="Kaladp0035s0089.1.v1.1"/>
    <property type="gene ID" value="Kaladp0035s0089.v1.1"/>
</dbReference>
<dbReference type="GO" id="GO:0008374">
    <property type="term" value="F:O-acyltransferase activity"/>
    <property type="evidence" value="ECO:0007669"/>
    <property type="project" value="InterPro"/>
</dbReference>
<protein>
    <recommendedName>
        <fullName evidence="1">O-acyltransferase WSD1 C-terminal domain-containing protein</fullName>
    </recommendedName>
</protein>
<dbReference type="InterPro" id="IPR045034">
    <property type="entry name" value="O-acyltransferase_WSD1-like"/>
</dbReference>
<keyword evidence="3" id="KW-1185">Reference proteome</keyword>
<name>A0A7N0TFJ4_KALFE</name>
<evidence type="ECO:0000313" key="2">
    <source>
        <dbReference type="EnsemblPlants" id="Kaladp0035s0089.1.v1.1"/>
    </source>
</evidence>
<proteinExistence type="predicted"/>
<dbReference type="PANTHER" id="PTHR31650">
    <property type="entry name" value="O-ACYLTRANSFERASE (WSD1-LIKE) FAMILY PROTEIN"/>
    <property type="match status" value="1"/>
</dbReference>
<dbReference type="AlphaFoldDB" id="A0A7N0TFJ4"/>
<accession>A0A7N0TFJ4</accession>
<dbReference type="InterPro" id="IPR009721">
    <property type="entry name" value="O-acyltransferase_WSD1_C"/>
</dbReference>
<dbReference type="GO" id="GO:0005886">
    <property type="term" value="C:plasma membrane"/>
    <property type="evidence" value="ECO:0007669"/>
    <property type="project" value="TreeGrafter"/>
</dbReference>